<evidence type="ECO:0000313" key="2">
    <source>
        <dbReference type="EMBL" id="MBB4737988.1"/>
    </source>
</evidence>
<evidence type="ECO:0000313" key="3">
    <source>
        <dbReference type="Proteomes" id="UP000546162"/>
    </source>
</evidence>
<organism evidence="2 3">
    <name type="scientific">Actinoplanes octamycinicus</name>
    <dbReference type="NCBI Taxonomy" id="135948"/>
    <lineage>
        <taxon>Bacteria</taxon>
        <taxon>Bacillati</taxon>
        <taxon>Actinomycetota</taxon>
        <taxon>Actinomycetes</taxon>
        <taxon>Micromonosporales</taxon>
        <taxon>Micromonosporaceae</taxon>
        <taxon>Actinoplanes</taxon>
    </lineage>
</organism>
<dbReference type="EMBL" id="JACHNB010000001">
    <property type="protein sequence ID" value="MBB4737988.1"/>
    <property type="molecule type" value="Genomic_DNA"/>
</dbReference>
<dbReference type="RefSeq" id="WP_185038325.1">
    <property type="nucleotide sequence ID" value="NZ_BAABFG010000005.1"/>
</dbReference>
<reference evidence="2 3" key="1">
    <citation type="submission" date="2020-08" db="EMBL/GenBank/DDBJ databases">
        <title>Sequencing the genomes of 1000 actinobacteria strains.</title>
        <authorList>
            <person name="Klenk H.-P."/>
        </authorList>
    </citation>
    <scope>NUCLEOTIDE SEQUENCE [LARGE SCALE GENOMIC DNA]</scope>
    <source>
        <strain evidence="2 3">DSM 45809</strain>
    </source>
</reference>
<sequence>MSEDLEGHLHERFMQALAPLMIAPIGRQPAEVRLAGIVRAGVNESRLMLVTGDSAPARVAVAFRLTRDERELDIHAAFDWIRTLTRADLADVAGERDSHGYVIIAAEELGFSAAHGATRYDSDYFTLLRMMLYGGSVWFREVFSLAGYLLIGSQRHRLYIRNSTTNVVTGIELPLTDTDGSVYPGMGGTFPTILTSLVENDELNFEIEVPEHDDYCSKVYDLSAWVSRPNPTGPDQPDEVVPEDFSDLVILSPDQYTAMMKASEEKRQDAGQNQPESGNP</sequence>
<accession>A0A7W7M5R2</accession>
<comment type="caution">
    <text evidence="2">The sequence shown here is derived from an EMBL/GenBank/DDBJ whole genome shotgun (WGS) entry which is preliminary data.</text>
</comment>
<feature type="region of interest" description="Disordered" evidence="1">
    <location>
        <begin position="258"/>
        <end position="280"/>
    </location>
</feature>
<protein>
    <recommendedName>
        <fullName evidence="4">DUF4261 domain-containing protein</fullName>
    </recommendedName>
</protein>
<evidence type="ECO:0008006" key="4">
    <source>
        <dbReference type="Google" id="ProtNLM"/>
    </source>
</evidence>
<evidence type="ECO:0000256" key="1">
    <source>
        <dbReference type="SAM" id="MobiDB-lite"/>
    </source>
</evidence>
<feature type="compositionally biased region" description="Polar residues" evidence="1">
    <location>
        <begin position="270"/>
        <end position="280"/>
    </location>
</feature>
<keyword evidence="3" id="KW-1185">Reference proteome</keyword>
<proteinExistence type="predicted"/>
<dbReference type="Proteomes" id="UP000546162">
    <property type="component" value="Unassembled WGS sequence"/>
</dbReference>
<gene>
    <name evidence="2" type="ORF">BJY16_001447</name>
</gene>
<dbReference type="AlphaFoldDB" id="A0A7W7M5R2"/>
<name>A0A7W7M5R2_9ACTN</name>